<dbReference type="Gene3D" id="3.40.50.880">
    <property type="match status" value="1"/>
</dbReference>
<keyword evidence="3" id="KW-1185">Reference proteome</keyword>
<dbReference type="InterPro" id="IPR052158">
    <property type="entry name" value="INH-QAR"/>
</dbReference>
<evidence type="ECO:0000313" key="3">
    <source>
        <dbReference type="Proteomes" id="UP000800097"/>
    </source>
</evidence>
<protein>
    <submittedName>
        <fullName evidence="2">Class I glutamine amidotransferase-like protein</fullName>
    </submittedName>
</protein>
<dbReference type="PANTHER" id="PTHR43130">
    <property type="entry name" value="ARAC-FAMILY TRANSCRIPTIONAL REGULATOR"/>
    <property type="match status" value="1"/>
</dbReference>
<dbReference type="RefSeq" id="XP_033649146.1">
    <property type="nucleotide sequence ID" value="XM_033796123.1"/>
</dbReference>
<dbReference type="GeneID" id="54549298"/>
<evidence type="ECO:0000259" key="1">
    <source>
        <dbReference type="Pfam" id="PF01965"/>
    </source>
</evidence>
<evidence type="ECO:0000313" key="2">
    <source>
        <dbReference type="EMBL" id="KAF2271607.1"/>
    </source>
</evidence>
<dbReference type="OrthoDB" id="543156at2759"/>
<dbReference type="EMBL" id="ML986536">
    <property type="protein sequence ID" value="KAF2271607.1"/>
    <property type="molecule type" value="Genomic_DNA"/>
</dbReference>
<dbReference type="SUPFAM" id="SSF52317">
    <property type="entry name" value="Class I glutamine amidotransferase-like"/>
    <property type="match status" value="1"/>
</dbReference>
<dbReference type="InterPro" id="IPR002818">
    <property type="entry name" value="DJ-1/PfpI"/>
</dbReference>
<keyword evidence="2" id="KW-0808">Transferase</keyword>
<dbReference type="AlphaFoldDB" id="A0A6A6J5Z0"/>
<reference evidence="2" key="1">
    <citation type="journal article" date="2020" name="Stud. Mycol.">
        <title>101 Dothideomycetes genomes: a test case for predicting lifestyles and emergence of pathogens.</title>
        <authorList>
            <person name="Haridas S."/>
            <person name="Albert R."/>
            <person name="Binder M."/>
            <person name="Bloem J."/>
            <person name="Labutti K."/>
            <person name="Salamov A."/>
            <person name="Andreopoulos B."/>
            <person name="Baker S."/>
            <person name="Barry K."/>
            <person name="Bills G."/>
            <person name="Bluhm B."/>
            <person name="Cannon C."/>
            <person name="Castanera R."/>
            <person name="Culley D."/>
            <person name="Daum C."/>
            <person name="Ezra D."/>
            <person name="Gonzalez J."/>
            <person name="Henrissat B."/>
            <person name="Kuo A."/>
            <person name="Liang C."/>
            <person name="Lipzen A."/>
            <person name="Lutzoni F."/>
            <person name="Magnuson J."/>
            <person name="Mondo S."/>
            <person name="Nolan M."/>
            <person name="Ohm R."/>
            <person name="Pangilinan J."/>
            <person name="Park H.-J."/>
            <person name="Ramirez L."/>
            <person name="Alfaro M."/>
            <person name="Sun H."/>
            <person name="Tritt A."/>
            <person name="Yoshinaga Y."/>
            <person name="Zwiers L.-H."/>
            <person name="Turgeon B."/>
            <person name="Goodwin S."/>
            <person name="Spatafora J."/>
            <person name="Crous P."/>
            <person name="Grigoriev I."/>
        </authorList>
    </citation>
    <scope>NUCLEOTIDE SEQUENCE</scope>
    <source>
        <strain evidence="2">CBS 379.55</strain>
    </source>
</reference>
<keyword evidence="2" id="KW-0315">Glutamine amidotransferase</keyword>
<dbReference type="GO" id="GO:0016740">
    <property type="term" value="F:transferase activity"/>
    <property type="evidence" value="ECO:0007669"/>
    <property type="project" value="UniProtKB-KW"/>
</dbReference>
<dbReference type="Proteomes" id="UP000800097">
    <property type="component" value="Unassembled WGS sequence"/>
</dbReference>
<feature type="domain" description="DJ-1/PfpI" evidence="1">
    <location>
        <begin position="7"/>
        <end position="162"/>
    </location>
</feature>
<dbReference type="InterPro" id="IPR029062">
    <property type="entry name" value="Class_I_gatase-like"/>
</dbReference>
<proteinExistence type="predicted"/>
<gene>
    <name evidence="2" type="ORF">EI97DRAFT_387490</name>
</gene>
<name>A0A6A6J5Z0_WESOR</name>
<sequence>MAPPYNVAVLLYPSADIVDFSGPLEIYSCRAADFKTQIFKTTTFACQNSVRVGDNAMTLVPDASLEEIRANLKNYDLLVVPGAAPDPILELVKTEDGKAIFSLIQEFASLPPRQEAGQRVIQSVCTGALLLAGAGILAGRTVTTHHMFYDLCKQMADEAAGEDSKTTVIAKRWVDAGVTDAGVRIVNAGGVTSGIDTSLFVVESLAGKEHADWVAEIVEFEKGGQDDAWGSKE</sequence>
<accession>A0A6A6J5Z0</accession>
<dbReference type="PANTHER" id="PTHR43130:SF3">
    <property type="entry name" value="HTH-TYPE TRANSCRIPTIONAL REGULATOR RV1931C"/>
    <property type="match status" value="1"/>
</dbReference>
<organism evidence="2 3">
    <name type="scientific">Westerdykella ornata</name>
    <dbReference type="NCBI Taxonomy" id="318751"/>
    <lineage>
        <taxon>Eukaryota</taxon>
        <taxon>Fungi</taxon>
        <taxon>Dikarya</taxon>
        <taxon>Ascomycota</taxon>
        <taxon>Pezizomycotina</taxon>
        <taxon>Dothideomycetes</taxon>
        <taxon>Pleosporomycetidae</taxon>
        <taxon>Pleosporales</taxon>
        <taxon>Sporormiaceae</taxon>
        <taxon>Westerdykella</taxon>
    </lineage>
</organism>
<dbReference type="Pfam" id="PF01965">
    <property type="entry name" value="DJ-1_PfpI"/>
    <property type="match status" value="1"/>
</dbReference>